<organism evidence="1">
    <name type="scientific">Anguilla anguilla</name>
    <name type="common">European freshwater eel</name>
    <name type="synonym">Muraena anguilla</name>
    <dbReference type="NCBI Taxonomy" id="7936"/>
    <lineage>
        <taxon>Eukaryota</taxon>
        <taxon>Metazoa</taxon>
        <taxon>Chordata</taxon>
        <taxon>Craniata</taxon>
        <taxon>Vertebrata</taxon>
        <taxon>Euteleostomi</taxon>
        <taxon>Actinopterygii</taxon>
        <taxon>Neopterygii</taxon>
        <taxon>Teleostei</taxon>
        <taxon>Anguilliformes</taxon>
        <taxon>Anguillidae</taxon>
        <taxon>Anguilla</taxon>
    </lineage>
</organism>
<evidence type="ECO:0000313" key="1">
    <source>
        <dbReference type="EMBL" id="JAH85695.1"/>
    </source>
</evidence>
<proteinExistence type="predicted"/>
<sequence>MTCGSHKMRILSHFYNILNTPSSIDTNTATQLFMIAFSNLCSGSPSHR</sequence>
<dbReference type="EMBL" id="GBXM01022882">
    <property type="protein sequence ID" value="JAH85695.1"/>
    <property type="molecule type" value="Transcribed_RNA"/>
</dbReference>
<dbReference type="AlphaFoldDB" id="A0A0E9W7Y5"/>
<reference evidence="1" key="2">
    <citation type="journal article" date="2015" name="Fish Shellfish Immunol.">
        <title>Early steps in the European eel (Anguilla anguilla)-Vibrio vulnificus interaction in the gills: Role of the RtxA13 toxin.</title>
        <authorList>
            <person name="Callol A."/>
            <person name="Pajuelo D."/>
            <person name="Ebbesson L."/>
            <person name="Teles M."/>
            <person name="MacKenzie S."/>
            <person name="Amaro C."/>
        </authorList>
    </citation>
    <scope>NUCLEOTIDE SEQUENCE</scope>
</reference>
<reference evidence="1" key="1">
    <citation type="submission" date="2014-11" db="EMBL/GenBank/DDBJ databases">
        <authorList>
            <person name="Amaro Gonzalez C."/>
        </authorList>
    </citation>
    <scope>NUCLEOTIDE SEQUENCE</scope>
</reference>
<name>A0A0E9W7Y5_ANGAN</name>
<accession>A0A0E9W7Y5</accession>
<protein>
    <submittedName>
        <fullName evidence="1">Uncharacterized protein</fullName>
    </submittedName>
</protein>